<keyword evidence="3" id="KW-1185">Reference proteome</keyword>
<dbReference type="Pfam" id="PF13952">
    <property type="entry name" value="DUF4216"/>
    <property type="match status" value="1"/>
</dbReference>
<dbReference type="PANTHER" id="PTHR48258:SF6">
    <property type="entry name" value="LEUCINE-RICH REPEAT DOMAIN, L DOMAIN-CONTAINING PROTEIN"/>
    <property type="match status" value="1"/>
</dbReference>
<organism evidence="2 3">
    <name type="scientific">Morella rubra</name>
    <name type="common">Chinese bayberry</name>
    <dbReference type="NCBI Taxonomy" id="262757"/>
    <lineage>
        <taxon>Eukaryota</taxon>
        <taxon>Viridiplantae</taxon>
        <taxon>Streptophyta</taxon>
        <taxon>Embryophyta</taxon>
        <taxon>Tracheophyta</taxon>
        <taxon>Spermatophyta</taxon>
        <taxon>Magnoliopsida</taxon>
        <taxon>eudicotyledons</taxon>
        <taxon>Gunneridae</taxon>
        <taxon>Pentapetalae</taxon>
        <taxon>rosids</taxon>
        <taxon>fabids</taxon>
        <taxon>Fagales</taxon>
        <taxon>Myricaceae</taxon>
        <taxon>Morella</taxon>
    </lineage>
</organism>
<dbReference type="AlphaFoldDB" id="A0A6A1VJS2"/>
<proteinExistence type="predicted"/>
<accession>A0A6A1VJS2</accession>
<sequence>MDRSGKSTTKVGAQTERPTWPNAVVVELRESIWTMVEPTHVFCMGLHKSWTTLENNFALAERGLREEIQIMPNENLGTVSYDLYALASSPDQLALCYSGYVVNGVRFYTVLHEHFHNTQNSGVVVSGDHAGEDVDFYDQVVKIYPLHDLRKNLVYLLKCDWFDLSTQNLSLDKSCRFVNINISRKWYKDDPYVLTSQGNQVFYVDDMKLGSHWKIVQKIIFRNTYDILTIEEEASKDEEGLSNHTKRMSLLSFL</sequence>
<dbReference type="EMBL" id="RXIC02000023">
    <property type="protein sequence ID" value="KAB1212963.1"/>
    <property type="molecule type" value="Genomic_DNA"/>
</dbReference>
<feature type="domain" description="DUF4216" evidence="1">
    <location>
        <begin position="152"/>
        <end position="216"/>
    </location>
</feature>
<dbReference type="PANTHER" id="PTHR48258">
    <property type="entry name" value="DUF4218 DOMAIN-CONTAINING PROTEIN-RELATED"/>
    <property type="match status" value="1"/>
</dbReference>
<dbReference type="InterPro" id="IPR025312">
    <property type="entry name" value="DUF4216"/>
</dbReference>
<evidence type="ECO:0000313" key="3">
    <source>
        <dbReference type="Proteomes" id="UP000516437"/>
    </source>
</evidence>
<dbReference type="Proteomes" id="UP000516437">
    <property type="component" value="Chromosome 5"/>
</dbReference>
<comment type="caution">
    <text evidence="2">The sequence shown here is derived from an EMBL/GenBank/DDBJ whole genome shotgun (WGS) entry which is preliminary data.</text>
</comment>
<reference evidence="2 3" key="1">
    <citation type="journal article" date="2019" name="Plant Biotechnol. J.">
        <title>The red bayberry genome and genetic basis of sex determination.</title>
        <authorList>
            <person name="Jia H.M."/>
            <person name="Jia H.J."/>
            <person name="Cai Q.L."/>
            <person name="Wang Y."/>
            <person name="Zhao H.B."/>
            <person name="Yang W.F."/>
            <person name="Wang G.Y."/>
            <person name="Li Y.H."/>
            <person name="Zhan D.L."/>
            <person name="Shen Y.T."/>
            <person name="Niu Q.F."/>
            <person name="Chang L."/>
            <person name="Qiu J."/>
            <person name="Zhao L."/>
            <person name="Xie H.B."/>
            <person name="Fu W.Y."/>
            <person name="Jin J."/>
            <person name="Li X.W."/>
            <person name="Jiao Y."/>
            <person name="Zhou C.C."/>
            <person name="Tu T."/>
            <person name="Chai C.Y."/>
            <person name="Gao J.L."/>
            <person name="Fan L.J."/>
            <person name="van de Weg E."/>
            <person name="Wang J.Y."/>
            <person name="Gao Z.S."/>
        </authorList>
    </citation>
    <scope>NUCLEOTIDE SEQUENCE [LARGE SCALE GENOMIC DNA]</scope>
    <source>
        <tissue evidence="2">Leaves</tissue>
    </source>
</reference>
<gene>
    <name evidence="2" type="ORF">CJ030_MR5G005109</name>
</gene>
<protein>
    <recommendedName>
        <fullName evidence="1">DUF4216 domain-containing protein</fullName>
    </recommendedName>
</protein>
<evidence type="ECO:0000313" key="2">
    <source>
        <dbReference type="EMBL" id="KAB1212963.1"/>
    </source>
</evidence>
<name>A0A6A1VJS2_9ROSI</name>
<dbReference type="OrthoDB" id="1878503at2759"/>
<evidence type="ECO:0000259" key="1">
    <source>
        <dbReference type="Pfam" id="PF13952"/>
    </source>
</evidence>